<keyword evidence="6 7" id="KW-0472">Membrane</keyword>
<feature type="transmembrane region" description="Helical" evidence="7">
    <location>
        <begin position="65"/>
        <end position="86"/>
    </location>
</feature>
<dbReference type="InterPro" id="IPR035906">
    <property type="entry name" value="MetI-like_sf"/>
</dbReference>
<keyword evidence="3" id="KW-1003">Cell membrane</keyword>
<evidence type="ECO:0000256" key="1">
    <source>
        <dbReference type="ARBA" id="ARBA00004651"/>
    </source>
</evidence>
<comment type="subcellular location">
    <subcellularLocation>
        <location evidence="1 7">Cell membrane</location>
        <topology evidence="1 7">Multi-pass membrane protein</topology>
    </subcellularLocation>
</comment>
<dbReference type="SUPFAM" id="SSF161098">
    <property type="entry name" value="MetI-like"/>
    <property type="match status" value="1"/>
</dbReference>
<dbReference type="CDD" id="cd06261">
    <property type="entry name" value="TM_PBP2"/>
    <property type="match status" value="1"/>
</dbReference>
<comment type="similarity">
    <text evidence="7">Belongs to the binding-protein-dependent transport system permease family.</text>
</comment>
<comment type="caution">
    <text evidence="9">The sequence shown here is derived from an EMBL/GenBank/DDBJ whole genome shotgun (WGS) entry which is preliminary data.</text>
</comment>
<keyword evidence="10" id="KW-1185">Reference proteome</keyword>
<evidence type="ECO:0000256" key="6">
    <source>
        <dbReference type="ARBA" id="ARBA00023136"/>
    </source>
</evidence>
<keyword evidence="2 7" id="KW-0813">Transport</keyword>
<keyword evidence="5 7" id="KW-1133">Transmembrane helix</keyword>
<evidence type="ECO:0000256" key="4">
    <source>
        <dbReference type="ARBA" id="ARBA00022692"/>
    </source>
</evidence>
<gene>
    <name evidence="9" type="ORF">V6X73_00455</name>
</gene>
<dbReference type="Pfam" id="PF00528">
    <property type="entry name" value="BPD_transp_1"/>
    <property type="match status" value="1"/>
</dbReference>
<keyword evidence="4 7" id="KW-0812">Transmembrane</keyword>
<dbReference type="PROSITE" id="PS50928">
    <property type="entry name" value="ABC_TM1"/>
    <property type="match status" value="1"/>
</dbReference>
<dbReference type="Gene3D" id="1.10.3720.10">
    <property type="entry name" value="MetI-like"/>
    <property type="match status" value="1"/>
</dbReference>
<evidence type="ECO:0000256" key="3">
    <source>
        <dbReference type="ARBA" id="ARBA00022475"/>
    </source>
</evidence>
<accession>A0ABV3T9A7</accession>
<organism evidence="9 10">
    <name type="scientific">Spiribacter pallidus</name>
    <dbReference type="NCBI Taxonomy" id="1987936"/>
    <lineage>
        <taxon>Bacteria</taxon>
        <taxon>Pseudomonadati</taxon>
        <taxon>Pseudomonadota</taxon>
        <taxon>Gammaproteobacteria</taxon>
        <taxon>Chromatiales</taxon>
        <taxon>Ectothiorhodospiraceae</taxon>
        <taxon>Spiribacter</taxon>
    </lineage>
</organism>
<feature type="domain" description="ABC transmembrane type-1" evidence="8">
    <location>
        <begin position="58"/>
        <end position="238"/>
    </location>
</feature>
<feature type="transmembrane region" description="Helical" evidence="7">
    <location>
        <begin position="219"/>
        <end position="241"/>
    </location>
</feature>
<dbReference type="RefSeq" id="WP_367958288.1">
    <property type="nucleotide sequence ID" value="NZ_JBAKFK010000001.1"/>
</dbReference>
<evidence type="ECO:0000256" key="7">
    <source>
        <dbReference type="RuleBase" id="RU363032"/>
    </source>
</evidence>
<dbReference type="PANTHER" id="PTHR30151:SF0">
    <property type="entry name" value="ABC TRANSPORTER PERMEASE PROTEIN MJ0413-RELATED"/>
    <property type="match status" value="1"/>
</dbReference>
<evidence type="ECO:0000313" key="10">
    <source>
        <dbReference type="Proteomes" id="UP001556709"/>
    </source>
</evidence>
<reference evidence="9 10" key="1">
    <citation type="submission" date="2024-02" db="EMBL/GenBank/DDBJ databases">
        <title>New especies of Spiribacter isolated from saline water.</title>
        <authorList>
            <person name="Leon M.J."/>
            <person name="De La Haba R."/>
            <person name="Sanchez-Porro C."/>
            <person name="Ventosa A."/>
        </authorList>
    </citation>
    <scope>NUCLEOTIDE SEQUENCE [LARGE SCALE GENOMIC DNA]</scope>
    <source>
        <strain evidence="10">ag22IC6-390</strain>
    </source>
</reference>
<evidence type="ECO:0000313" key="9">
    <source>
        <dbReference type="EMBL" id="MEX0468210.1"/>
    </source>
</evidence>
<evidence type="ECO:0000259" key="8">
    <source>
        <dbReference type="PROSITE" id="PS50928"/>
    </source>
</evidence>
<proteinExistence type="inferred from homology"/>
<dbReference type="EMBL" id="JBAKFM010000001">
    <property type="protein sequence ID" value="MEX0468210.1"/>
    <property type="molecule type" value="Genomic_DNA"/>
</dbReference>
<feature type="transmembrane region" description="Helical" evidence="7">
    <location>
        <begin position="107"/>
        <end position="134"/>
    </location>
</feature>
<dbReference type="Proteomes" id="UP001556709">
    <property type="component" value="Unassembled WGS sequence"/>
</dbReference>
<name>A0ABV3T9A7_9GAMM</name>
<evidence type="ECO:0000256" key="5">
    <source>
        <dbReference type="ARBA" id="ARBA00022989"/>
    </source>
</evidence>
<protein>
    <submittedName>
        <fullName evidence="9">ABC transporter permease</fullName>
    </submittedName>
</protein>
<dbReference type="PANTHER" id="PTHR30151">
    <property type="entry name" value="ALKANE SULFONATE ABC TRANSPORTER-RELATED, MEMBRANE SUBUNIT"/>
    <property type="match status" value="1"/>
</dbReference>
<sequence>MSRRRSLFASAAGLIGFLLLWEATLRSGFLPGTLVPLPSSIPGVLAAEIRDGIWQTMVLSSFRHYAIGLALGSSLGIVVGVAAALLPSFNALHAWLARLLRPIPPLAWIPFAIIWFGITPTAAAFIISIGVFWINYFASYSAVEAIDPGFNEVAAAFGQSRVDRQLLKVTLPAAAPGILGGLRAGLGQGWMTVVAAELFGITGIGQRMMEASSLLATDIVVVYMLTIAGLYAAIDAIFMMVQRYLLRWQPS</sequence>
<evidence type="ECO:0000256" key="2">
    <source>
        <dbReference type="ARBA" id="ARBA00022448"/>
    </source>
</evidence>
<dbReference type="InterPro" id="IPR000515">
    <property type="entry name" value="MetI-like"/>
</dbReference>